<protein>
    <submittedName>
        <fullName evidence="13">Uncharacterized protein</fullName>
    </submittedName>
</protein>
<feature type="region of interest" description="Disordered" evidence="9">
    <location>
        <begin position="374"/>
        <end position="478"/>
    </location>
</feature>
<feature type="transmembrane region" description="Helical" evidence="10">
    <location>
        <begin position="123"/>
        <end position="143"/>
    </location>
</feature>
<organism evidence="13 14">
    <name type="scientific">Volvox africanus</name>
    <dbReference type="NCBI Taxonomy" id="51714"/>
    <lineage>
        <taxon>Eukaryota</taxon>
        <taxon>Viridiplantae</taxon>
        <taxon>Chlorophyta</taxon>
        <taxon>core chlorophytes</taxon>
        <taxon>Chlorophyceae</taxon>
        <taxon>CS clade</taxon>
        <taxon>Chlamydomonadales</taxon>
        <taxon>Volvocaceae</taxon>
        <taxon>Volvox</taxon>
    </lineage>
</organism>
<dbReference type="Pfam" id="PF16916">
    <property type="entry name" value="ZT_dimer"/>
    <property type="match status" value="1"/>
</dbReference>
<feature type="transmembrane region" description="Helical" evidence="10">
    <location>
        <begin position="486"/>
        <end position="509"/>
    </location>
</feature>
<feature type="compositionally biased region" description="Basic and acidic residues" evidence="9">
    <location>
        <begin position="424"/>
        <end position="438"/>
    </location>
</feature>
<dbReference type="InterPro" id="IPR002524">
    <property type="entry name" value="Cation_efflux"/>
</dbReference>
<comment type="similarity">
    <text evidence="2">Belongs to the cation diffusion facilitator (CDF) transporter (TC 2.A.4) family. SLC30A subfamily.</text>
</comment>
<dbReference type="PRINTS" id="PR00334">
    <property type="entry name" value="KININOGEN"/>
</dbReference>
<proteinExistence type="inferred from homology"/>
<keyword evidence="6 10" id="KW-1133">Transmembrane helix</keyword>
<feature type="region of interest" description="Disordered" evidence="9">
    <location>
        <begin position="183"/>
        <end position="230"/>
    </location>
</feature>
<keyword evidence="3" id="KW-0813">Transport</keyword>
<evidence type="ECO:0000256" key="3">
    <source>
        <dbReference type="ARBA" id="ARBA00022448"/>
    </source>
</evidence>
<keyword evidence="8 10" id="KW-0472">Membrane</keyword>
<evidence type="ECO:0000313" key="14">
    <source>
        <dbReference type="Proteomes" id="UP001165090"/>
    </source>
</evidence>
<evidence type="ECO:0000256" key="6">
    <source>
        <dbReference type="ARBA" id="ARBA00022989"/>
    </source>
</evidence>
<dbReference type="Pfam" id="PF01545">
    <property type="entry name" value="Cation_efflux"/>
    <property type="match status" value="2"/>
</dbReference>
<evidence type="ECO:0000256" key="2">
    <source>
        <dbReference type="ARBA" id="ARBA00008873"/>
    </source>
</evidence>
<comment type="subcellular location">
    <subcellularLocation>
        <location evidence="1">Membrane</location>
        <topology evidence="1">Multi-pass membrane protein</topology>
    </subcellularLocation>
</comment>
<accession>A0ABQ5RR04</accession>
<dbReference type="PANTHER" id="PTHR11562">
    <property type="entry name" value="CATION EFFLUX PROTEIN/ ZINC TRANSPORTER"/>
    <property type="match status" value="1"/>
</dbReference>
<feature type="compositionally biased region" description="Basic residues" evidence="9">
    <location>
        <begin position="439"/>
        <end position="475"/>
    </location>
</feature>
<dbReference type="NCBIfam" id="TIGR01297">
    <property type="entry name" value="CDF"/>
    <property type="match status" value="2"/>
</dbReference>
<feature type="domain" description="Cation efflux protein cytoplasmic" evidence="12">
    <location>
        <begin position="553"/>
        <end position="625"/>
    </location>
</feature>
<feature type="domain" description="Cation efflux protein transmembrane" evidence="11">
    <location>
        <begin position="473"/>
        <end position="547"/>
    </location>
</feature>
<feature type="region of interest" description="Disordered" evidence="9">
    <location>
        <begin position="652"/>
        <end position="672"/>
    </location>
</feature>
<evidence type="ECO:0000256" key="9">
    <source>
        <dbReference type="SAM" id="MobiDB-lite"/>
    </source>
</evidence>
<comment type="caution">
    <text evidence="13">The sequence shown here is derived from an EMBL/GenBank/DDBJ whole genome shotgun (WGS) entry which is preliminary data.</text>
</comment>
<feature type="transmembrane region" description="Helical" evidence="10">
    <location>
        <begin position="53"/>
        <end position="74"/>
    </location>
</feature>
<dbReference type="InterPro" id="IPR058533">
    <property type="entry name" value="Cation_efflux_TM"/>
</dbReference>
<keyword evidence="5" id="KW-0864">Zinc transport</keyword>
<keyword evidence="4 10" id="KW-0812">Transmembrane</keyword>
<evidence type="ECO:0000259" key="11">
    <source>
        <dbReference type="Pfam" id="PF01545"/>
    </source>
</evidence>
<evidence type="ECO:0000256" key="5">
    <source>
        <dbReference type="ARBA" id="ARBA00022906"/>
    </source>
</evidence>
<keyword evidence="14" id="KW-1185">Reference proteome</keyword>
<dbReference type="InterPro" id="IPR002395">
    <property type="entry name" value="Kininogen"/>
</dbReference>
<feature type="domain" description="Cation efflux protein transmembrane" evidence="11">
    <location>
        <begin position="53"/>
        <end position="177"/>
    </location>
</feature>
<dbReference type="InterPro" id="IPR036837">
    <property type="entry name" value="Cation_efflux_CTD_sf"/>
</dbReference>
<evidence type="ECO:0000313" key="13">
    <source>
        <dbReference type="EMBL" id="GLI59526.1"/>
    </source>
</evidence>
<dbReference type="SUPFAM" id="SSF160240">
    <property type="entry name" value="Cation efflux protein cytoplasmic domain-like"/>
    <property type="match status" value="1"/>
</dbReference>
<dbReference type="PANTHER" id="PTHR11562:SF17">
    <property type="entry name" value="RE54080P-RELATED"/>
    <property type="match status" value="1"/>
</dbReference>
<feature type="compositionally biased region" description="Basic residues" evidence="9">
    <location>
        <begin position="398"/>
        <end position="413"/>
    </location>
</feature>
<name>A0ABQ5RR04_9CHLO</name>
<sequence length="672" mass="69588">MSERTPLLAAEHGPPIDAFSPKTSGCVLSTTNCFLSDGSSKNNAEHRKVQRKLLIACILCVIFMVVEVVGGYLAHSIAIMSDAAHMLSDVAGFAVSLFAAWAVTRKSHVSYSFGYHRIEILGALASVLAIWAVTGALVFEAVMRMLYPEPVNGKLMFLVACAGIAFNLVIAVVLAEHHVHGPGSCHSHGHTHGHSHGLGVQDGAQHRHSHSGDGSGASERSSCSGLVSGEDDQQAGESCCIITMPLASPAVGAAAASVGPAGSGVALPVVSALIREGGHEVPLVVDVQKVTAMTVSGPAVLPTPESQATSVAGCCSGGAGAAVGAGGGVPAPEAADGSDREESHGHGHGREHGQGHVCRHGSKVSAVMATGVTNEAGPKGTVAHSHSSSDDDDDGIHHHLYHHEHSHCHKHKHGAEASGHGHGHGHEHSHGHGHEHSYGHGHGHSHGHGHGHSHGHGHRHGHSHAHGHGHGRGHSHGHDNINLRSALLHVVGDLLQSIGVAAAGGLIWWKQDDPRWQIADPICTFVFAVLVVMTTRGIIAEITHTLMERTPQHVNLATVTRAMTMMDGILDVHDLHVWNLSMGLPILTAHVHIAESANADAVLRGLEAYVRDSLGIQHSTIQICNYQGAAVAVTSAVAASITTSAIVTGRGGNGNSNVTAGGPGASSDKWCE</sequence>
<evidence type="ECO:0000256" key="8">
    <source>
        <dbReference type="ARBA" id="ARBA00023136"/>
    </source>
</evidence>
<keyword evidence="7" id="KW-0406">Ion transport</keyword>
<feature type="compositionally biased region" description="Basic and acidic residues" evidence="9">
    <location>
        <begin position="337"/>
        <end position="354"/>
    </location>
</feature>
<dbReference type="InterPro" id="IPR027469">
    <property type="entry name" value="Cation_efflux_TMD_sf"/>
</dbReference>
<evidence type="ECO:0000256" key="10">
    <source>
        <dbReference type="SAM" id="Phobius"/>
    </source>
</evidence>
<feature type="region of interest" description="Disordered" evidence="9">
    <location>
        <begin position="326"/>
        <end position="359"/>
    </location>
</feature>
<dbReference type="InterPro" id="IPR050681">
    <property type="entry name" value="CDF/SLC30A"/>
</dbReference>
<feature type="transmembrane region" description="Helical" evidence="10">
    <location>
        <begin position="86"/>
        <end position="103"/>
    </location>
</feature>
<dbReference type="Proteomes" id="UP001165090">
    <property type="component" value="Unassembled WGS sequence"/>
</dbReference>
<feature type="transmembrane region" description="Helical" evidence="10">
    <location>
        <begin position="155"/>
        <end position="175"/>
    </location>
</feature>
<dbReference type="EMBL" id="BSDZ01000004">
    <property type="protein sequence ID" value="GLI59526.1"/>
    <property type="molecule type" value="Genomic_DNA"/>
</dbReference>
<dbReference type="SUPFAM" id="SSF161111">
    <property type="entry name" value="Cation efflux protein transmembrane domain-like"/>
    <property type="match status" value="1"/>
</dbReference>
<dbReference type="Gene3D" id="1.20.1510.10">
    <property type="entry name" value="Cation efflux protein transmembrane domain"/>
    <property type="match status" value="2"/>
</dbReference>
<feature type="transmembrane region" description="Helical" evidence="10">
    <location>
        <begin position="521"/>
        <end position="539"/>
    </location>
</feature>
<keyword evidence="5" id="KW-0862">Zinc</keyword>
<evidence type="ECO:0000259" key="12">
    <source>
        <dbReference type="Pfam" id="PF16916"/>
    </source>
</evidence>
<dbReference type="InterPro" id="IPR027470">
    <property type="entry name" value="Cation_efflux_CTD"/>
</dbReference>
<evidence type="ECO:0000256" key="7">
    <source>
        <dbReference type="ARBA" id="ARBA00023065"/>
    </source>
</evidence>
<gene>
    <name evidence="13" type="ORF">VaNZ11_001418</name>
</gene>
<reference evidence="13 14" key="1">
    <citation type="journal article" date="2023" name="IScience">
        <title>Expanded male sex-determining region conserved during the evolution of homothallism in the green alga Volvox.</title>
        <authorList>
            <person name="Yamamoto K."/>
            <person name="Matsuzaki R."/>
            <person name="Mahakham W."/>
            <person name="Heman W."/>
            <person name="Sekimoto H."/>
            <person name="Kawachi M."/>
            <person name="Minakuchi Y."/>
            <person name="Toyoda A."/>
            <person name="Nozaki H."/>
        </authorList>
    </citation>
    <scope>NUCLEOTIDE SEQUENCE [LARGE SCALE GENOMIC DNA]</scope>
    <source>
        <strain evidence="13 14">NIES-4468</strain>
    </source>
</reference>
<evidence type="ECO:0000256" key="4">
    <source>
        <dbReference type="ARBA" id="ARBA00022692"/>
    </source>
</evidence>
<evidence type="ECO:0000256" key="1">
    <source>
        <dbReference type="ARBA" id="ARBA00004141"/>
    </source>
</evidence>